<reference evidence="2 3" key="1">
    <citation type="journal article" date="2019" name="Environ. Microbiol.">
        <title>Species interactions and distinct microbial communities in high Arctic permafrost affected cryosols are associated with the CH4 and CO2 gas fluxes.</title>
        <authorList>
            <person name="Altshuler I."/>
            <person name="Hamel J."/>
            <person name="Turney S."/>
            <person name="Magnuson E."/>
            <person name="Levesque R."/>
            <person name="Greer C."/>
            <person name="Whyte L.G."/>
        </authorList>
    </citation>
    <scope>NUCLEOTIDE SEQUENCE [LARGE SCALE GENOMIC DNA]</scope>
    <source>
        <strain evidence="2 3">S06.C</strain>
    </source>
</reference>
<name>A0A502DKJ8_9BURK</name>
<keyword evidence="1" id="KW-0472">Membrane</keyword>
<keyword evidence="1" id="KW-0812">Transmembrane</keyword>
<dbReference type="EMBL" id="RCZI01000005">
    <property type="protein sequence ID" value="TPG25292.1"/>
    <property type="molecule type" value="Genomic_DNA"/>
</dbReference>
<evidence type="ECO:0000313" key="2">
    <source>
        <dbReference type="EMBL" id="TPG25292.1"/>
    </source>
</evidence>
<feature type="transmembrane region" description="Helical" evidence="1">
    <location>
        <begin position="212"/>
        <end position="232"/>
    </location>
</feature>
<feature type="transmembrane region" description="Helical" evidence="1">
    <location>
        <begin position="39"/>
        <end position="61"/>
    </location>
</feature>
<feature type="transmembrane region" description="Helical" evidence="1">
    <location>
        <begin position="81"/>
        <end position="100"/>
    </location>
</feature>
<feature type="transmembrane region" description="Helical" evidence="1">
    <location>
        <begin position="289"/>
        <end position="313"/>
    </location>
</feature>
<dbReference type="OrthoDB" id="8850538at2"/>
<proteinExistence type="predicted"/>
<feature type="transmembrane region" description="Helical" evidence="1">
    <location>
        <begin position="152"/>
        <end position="172"/>
    </location>
</feature>
<accession>A0A502DKJ8</accession>
<evidence type="ECO:0000313" key="3">
    <source>
        <dbReference type="Proteomes" id="UP000319212"/>
    </source>
</evidence>
<sequence>MQRMSATARTVYPRGEAPRWVSLWQRLDPRQDSPEGDALLVRTALLCSVPIMLAHGVAALMYGHSAMLTPGGFIDMPGACAWLTATGSFALALAAVDWLMAEDRAARQSQPRSITTTHTIWRAPGQPLRQVELKTTLPPVPPSTTGSYRLRAGCLIVAGIACASALVGRALLALGLDAFARPVIAFASRAEWPLWPLQMTWPWLLQFARDDFVLGLIVIGVALFFLSQVLSWRKVRGAWLPLALIAPVLVALSHLGSAAYDFAAARGLGGLRDADLLIALASDPGRHNFYTFLSLWVAIGCVAVVLPLCYLACRGTTLSDD</sequence>
<dbReference type="AlphaFoldDB" id="A0A502DKJ8"/>
<gene>
    <name evidence="2" type="ORF">EAH82_17225</name>
</gene>
<protein>
    <submittedName>
        <fullName evidence="2">Uncharacterized protein</fullName>
    </submittedName>
</protein>
<dbReference type="RefSeq" id="WP_140863157.1">
    <property type="nucleotide sequence ID" value="NZ_RCZI01000005.1"/>
</dbReference>
<keyword evidence="1" id="KW-1133">Transmembrane helix</keyword>
<feature type="transmembrane region" description="Helical" evidence="1">
    <location>
        <begin position="239"/>
        <end position="260"/>
    </location>
</feature>
<dbReference type="Proteomes" id="UP000319212">
    <property type="component" value="Unassembled WGS sequence"/>
</dbReference>
<evidence type="ECO:0000256" key="1">
    <source>
        <dbReference type="SAM" id="Phobius"/>
    </source>
</evidence>
<comment type="caution">
    <text evidence="2">The sequence shown here is derived from an EMBL/GenBank/DDBJ whole genome shotgun (WGS) entry which is preliminary data.</text>
</comment>
<organism evidence="2 3">
    <name type="scientific">Variovorax guangxiensis</name>
    <dbReference type="NCBI Taxonomy" id="1775474"/>
    <lineage>
        <taxon>Bacteria</taxon>
        <taxon>Pseudomonadati</taxon>
        <taxon>Pseudomonadota</taxon>
        <taxon>Betaproteobacteria</taxon>
        <taxon>Burkholderiales</taxon>
        <taxon>Comamonadaceae</taxon>
        <taxon>Variovorax</taxon>
    </lineage>
</organism>